<comment type="caution">
    <text evidence="3">The sequence shown here is derived from an EMBL/GenBank/DDBJ whole genome shotgun (WGS) entry which is preliminary data.</text>
</comment>
<organism evidence="3 4">
    <name type="scientific">Actinacidiphila cocklensis</name>
    <dbReference type="NCBI Taxonomy" id="887465"/>
    <lineage>
        <taxon>Bacteria</taxon>
        <taxon>Bacillati</taxon>
        <taxon>Actinomycetota</taxon>
        <taxon>Actinomycetes</taxon>
        <taxon>Kitasatosporales</taxon>
        <taxon>Streptomycetaceae</taxon>
        <taxon>Actinacidiphila</taxon>
    </lineage>
</organism>
<dbReference type="AlphaFoldDB" id="A0A9W4GUS3"/>
<protein>
    <submittedName>
        <fullName evidence="3">Lant_dehydr_N domain-containing protein</fullName>
    </submittedName>
</protein>
<keyword evidence="4" id="KW-1185">Reference proteome</keyword>
<dbReference type="RefSeq" id="WP_251498545.1">
    <property type="nucleotide sequence ID" value="NZ_CAJSLV010000092.1"/>
</dbReference>
<evidence type="ECO:0000259" key="2">
    <source>
        <dbReference type="Pfam" id="PF04738"/>
    </source>
</evidence>
<evidence type="ECO:0000256" key="1">
    <source>
        <dbReference type="SAM" id="MobiDB-lite"/>
    </source>
</evidence>
<name>A0A9W4GUS3_9ACTN</name>
<dbReference type="InterPro" id="IPR006827">
    <property type="entry name" value="Lant_deHydtase_N"/>
</dbReference>
<dbReference type="Proteomes" id="UP001152519">
    <property type="component" value="Unassembled WGS sequence"/>
</dbReference>
<proteinExistence type="predicted"/>
<reference evidence="3" key="1">
    <citation type="submission" date="2021-05" db="EMBL/GenBank/DDBJ databases">
        <authorList>
            <person name="Arsene-Ploetze F."/>
        </authorList>
    </citation>
    <scope>NUCLEOTIDE SEQUENCE</scope>
    <source>
        <strain evidence="3">DSM 42138</strain>
    </source>
</reference>
<accession>A0A9W4GUS3</accession>
<evidence type="ECO:0000313" key="4">
    <source>
        <dbReference type="Proteomes" id="UP001152519"/>
    </source>
</evidence>
<feature type="domain" description="Lantibiotic dehydratase N-terminal" evidence="2">
    <location>
        <begin position="168"/>
        <end position="870"/>
    </location>
</feature>
<evidence type="ECO:0000313" key="3">
    <source>
        <dbReference type="EMBL" id="CAG6397826.1"/>
    </source>
</evidence>
<feature type="region of interest" description="Disordered" evidence="1">
    <location>
        <begin position="1"/>
        <end position="23"/>
    </location>
</feature>
<dbReference type="EMBL" id="CAJSLV010000092">
    <property type="protein sequence ID" value="CAG6397826.1"/>
    <property type="molecule type" value="Genomic_DNA"/>
</dbReference>
<dbReference type="Pfam" id="PF04738">
    <property type="entry name" value="Lant_dehydr_N"/>
    <property type="match status" value="1"/>
</dbReference>
<sequence>MNTSAMPLTAPAAPSPTRPGHETANVSWHLVPRFMLRVGGLPFETAAALATPASAAWADGVLDARLRLRERGARLADTLQERVAHRLEDPAARRTLINLRRDVFNLRAPRGLTAAEAHLPAGDLAELHAWAADRERHEELLRTGSAILAEEIAAGRRDLRQVALETDLRSGVQLSSPSLDEYLDGYLRRPDGPLSKRERRIERSLLEYLFRTACKTSPFSTLTAVSAGVFGEADGRLLAASVSGWDKRGSTRLNIAVLARISDLLTTAPEVRRDLPLRATSGTQVRRDRVRYLRKLRGANGDADAAVTLDAVHERLFFLPGGDALTDVLTMFEGGATLRFADAVRRLCEMDARRPEPEVERYLAQLLRLGLLVVPDLHLDIHDPDPVGSYQRGLRRLETQWADELAVLVERMGADVLRFAEGELSQRRELLARVGESVAEAHRALGRDDVPVLRTLVYEDTTLPGLAVTGDTRTWARQLTPGLSQLARILPAFDGNLVRRLVTRGYFRARYGEGGRCEDFLSFAHRFDQDFYSNYNQRLMRHQRFDGTDFRPYDNWFRQEEIAGIDRARAAVAEQMRRRGRDARTAGADVELDEGFLETVEGLLPRPEGLRSLSFFLQLADSGAQGAAGDGVEDSAGDPLVVVNRVYSGLTLLFSRFAHCFEDGLTASLRRSLADAVPAGAVFAELKGGYDATNLNLHPVVTPYEVVCPGETSFRPPHEQIPVEDLIIEHDAAADRLRLRSRRLGVEVIPVYLGFLLPMALPEVQQVLLNFSCTTMVQLDLWEGTGLPDGDSGVLPRVRLGNLVLQRKSWRFAADDLPPAVAGQPDPQWYLSWREWQRSRGLPSRVFASLGGEHKPQYVDFDSYACVRLLETAARKSDSAVVLTEMLPGPDHLWLRDGRHRYVTELTVQLDGLDATDRER</sequence>
<gene>
    <name evidence="3" type="ORF">SCOCK_60159</name>
</gene>